<accession>A0A0F9J4D8</accession>
<organism evidence="1">
    <name type="scientific">marine sediment metagenome</name>
    <dbReference type="NCBI Taxonomy" id="412755"/>
    <lineage>
        <taxon>unclassified sequences</taxon>
        <taxon>metagenomes</taxon>
        <taxon>ecological metagenomes</taxon>
    </lineage>
</organism>
<gene>
    <name evidence="1" type="ORF">LCGC14_1868620</name>
</gene>
<sequence>MKYQVSRLNEILAQSTSNLISGRPDCSEHIGETDSLKGAIEMAHNANETRTEGDGGARVDSENKTVIYPVDIPLAYKSLSEFDTDRVGE</sequence>
<evidence type="ECO:0000313" key="1">
    <source>
        <dbReference type="EMBL" id="KKL94047.1"/>
    </source>
</evidence>
<reference evidence="1" key="1">
    <citation type="journal article" date="2015" name="Nature">
        <title>Complex archaea that bridge the gap between prokaryotes and eukaryotes.</title>
        <authorList>
            <person name="Spang A."/>
            <person name="Saw J.H."/>
            <person name="Jorgensen S.L."/>
            <person name="Zaremba-Niedzwiedzka K."/>
            <person name="Martijn J."/>
            <person name="Lind A.E."/>
            <person name="van Eijk R."/>
            <person name="Schleper C."/>
            <person name="Guy L."/>
            <person name="Ettema T.J."/>
        </authorList>
    </citation>
    <scope>NUCLEOTIDE SEQUENCE</scope>
</reference>
<comment type="caution">
    <text evidence="1">The sequence shown here is derived from an EMBL/GenBank/DDBJ whole genome shotgun (WGS) entry which is preliminary data.</text>
</comment>
<protein>
    <submittedName>
        <fullName evidence="1">Uncharacterized protein</fullName>
    </submittedName>
</protein>
<name>A0A0F9J4D8_9ZZZZ</name>
<dbReference type="EMBL" id="LAZR01019031">
    <property type="protein sequence ID" value="KKL94047.1"/>
    <property type="molecule type" value="Genomic_DNA"/>
</dbReference>
<proteinExistence type="predicted"/>
<dbReference type="AlphaFoldDB" id="A0A0F9J4D8"/>